<dbReference type="AlphaFoldDB" id="A0A291QVX4"/>
<dbReference type="EMBL" id="CP023777">
    <property type="protein sequence ID" value="ATL48085.1"/>
    <property type="molecule type" value="Genomic_DNA"/>
</dbReference>
<dbReference type="Gene3D" id="3.30.10.20">
    <property type="match status" value="3"/>
</dbReference>
<feature type="domain" description="PASTA" evidence="2">
    <location>
        <begin position="63"/>
        <end position="129"/>
    </location>
</feature>
<accession>A0A291QVX4</accession>
<dbReference type="Proteomes" id="UP000220133">
    <property type="component" value="Chromosome"/>
</dbReference>
<protein>
    <submittedName>
        <fullName evidence="3">Penicillin-binding protein</fullName>
    </submittedName>
</protein>
<keyword evidence="1" id="KW-1133">Transmembrane helix</keyword>
<name>A0A291QVX4_9BACT</name>
<feature type="domain" description="PASTA" evidence="2">
    <location>
        <begin position="131"/>
        <end position="201"/>
    </location>
</feature>
<feature type="transmembrane region" description="Helical" evidence="1">
    <location>
        <begin position="34"/>
        <end position="59"/>
    </location>
</feature>
<dbReference type="KEGG" id="cbae:COR50_13435"/>
<evidence type="ECO:0000313" key="4">
    <source>
        <dbReference type="Proteomes" id="UP000220133"/>
    </source>
</evidence>
<reference evidence="3 4" key="1">
    <citation type="submission" date="2017-10" db="EMBL/GenBank/DDBJ databases">
        <title>Paenichitinophaga pekingensis gen. nov., sp. nov., isolated from activated sludge.</title>
        <authorList>
            <person name="Jin D."/>
            <person name="Kong X."/>
            <person name="Deng Y."/>
            <person name="Bai Z."/>
        </authorList>
    </citation>
    <scope>NUCLEOTIDE SEQUENCE [LARGE SCALE GENOMIC DNA]</scope>
    <source>
        <strain evidence="3 4">13</strain>
    </source>
</reference>
<dbReference type="SMART" id="SM00740">
    <property type="entry name" value="PASTA"/>
    <property type="match status" value="3"/>
</dbReference>
<dbReference type="Pfam" id="PF03793">
    <property type="entry name" value="PASTA"/>
    <property type="match status" value="2"/>
</dbReference>
<keyword evidence="1" id="KW-0812">Transmembrane</keyword>
<dbReference type="InterPro" id="IPR005543">
    <property type="entry name" value="PASTA_dom"/>
</dbReference>
<proteinExistence type="predicted"/>
<dbReference type="CDD" id="cd06577">
    <property type="entry name" value="PASTA_pknB"/>
    <property type="match status" value="3"/>
</dbReference>
<keyword evidence="4" id="KW-1185">Reference proteome</keyword>
<evidence type="ECO:0000259" key="2">
    <source>
        <dbReference type="PROSITE" id="PS51178"/>
    </source>
</evidence>
<dbReference type="OrthoDB" id="9803895at2"/>
<organism evidence="3 4">
    <name type="scientific">Chitinophaga caeni</name>
    <dbReference type="NCBI Taxonomy" id="2029983"/>
    <lineage>
        <taxon>Bacteria</taxon>
        <taxon>Pseudomonadati</taxon>
        <taxon>Bacteroidota</taxon>
        <taxon>Chitinophagia</taxon>
        <taxon>Chitinophagales</taxon>
        <taxon>Chitinophagaceae</taxon>
        <taxon>Chitinophaga</taxon>
    </lineage>
</organism>
<dbReference type="SUPFAM" id="SSF54184">
    <property type="entry name" value="Penicillin-binding protein 2x (pbp-2x), c-terminal domain"/>
    <property type="match status" value="1"/>
</dbReference>
<gene>
    <name evidence="3" type="ORF">COR50_13435</name>
</gene>
<evidence type="ECO:0000313" key="3">
    <source>
        <dbReference type="EMBL" id="ATL48085.1"/>
    </source>
</evidence>
<keyword evidence="1" id="KW-0472">Membrane</keyword>
<dbReference type="PROSITE" id="PS51178">
    <property type="entry name" value="PASTA"/>
    <property type="match status" value="2"/>
</dbReference>
<evidence type="ECO:0000256" key="1">
    <source>
        <dbReference type="SAM" id="Phobius"/>
    </source>
</evidence>
<sequence length="290" mass="32210">MPPQIIGSLYFHYPHQGNKTKIYKVFNFITKKSFIANLIAAIIFVFVLALLFFFSLGFLTHHGETITVPDVRGKDLKEATAILKNKGFEVEVRDSIYIDSLKPLAVWEQTPERNDVVKVNRTIYLTINKVVAPTVAMPDLEGLTYRSAEMTLKSRRLRVGDTIYKPDFATNSVLKQMLEGKIVKPGTMIPEGSRITLVLSSGKGSIENPVPDLVGLTYVEARELLAARSLILGTVLVDETVFDTLNAFISKQTPTPKNGLGDLNLIRAGESIDIWLSAERGVKDSTDINQ</sequence>